<dbReference type="OrthoDB" id="610388at2"/>
<evidence type="ECO:0000259" key="3">
    <source>
        <dbReference type="Pfam" id="PF14870"/>
    </source>
</evidence>
<keyword evidence="5" id="KW-1185">Reference proteome</keyword>
<feature type="domain" description="Photosynthesis system II assembly factor Ycf48/Hcf136-like" evidence="3">
    <location>
        <begin position="129"/>
        <end position="238"/>
    </location>
</feature>
<organism evidence="4 5">
    <name type="scientific">Hymenobacter edaphi</name>
    <dbReference type="NCBI Taxonomy" id="2211146"/>
    <lineage>
        <taxon>Bacteria</taxon>
        <taxon>Pseudomonadati</taxon>
        <taxon>Bacteroidota</taxon>
        <taxon>Cytophagia</taxon>
        <taxon>Cytophagales</taxon>
        <taxon>Hymenobacteraceae</taxon>
        <taxon>Hymenobacter</taxon>
    </lineage>
</organism>
<dbReference type="InterPro" id="IPR026444">
    <property type="entry name" value="Secre_tail"/>
</dbReference>
<accession>A0A328BE28</accession>
<keyword evidence="1" id="KW-0602">Photosynthesis</keyword>
<reference evidence="5" key="1">
    <citation type="submission" date="2018-05" db="EMBL/GenBank/DDBJ databases">
        <authorList>
            <person name="Nie L."/>
        </authorList>
    </citation>
    <scope>NUCLEOTIDE SEQUENCE [LARGE SCALE GENOMIC DNA]</scope>
    <source>
        <strain evidence="5">NL</strain>
    </source>
</reference>
<sequence length="465" mass="48712">MAPDQTTAAVMPRLPYSIFMKSFLLALLGLGGASLTAQAQWVNQPLSFADPASLAVHVQPVSAGTVWIVSDNFDVYAPPQLARTTDGGQTWAISNLPVRTSQKEYATGLSAVSPSLAWVVTVPADSTGSRIFRTTNGGQNWTVQGRGTTFTNPASYATFVHFFSATEGVVAGQPLPGSTSIELYRTADGGQSWAAVALPPIVPTENIVGQPTTYANCIWFMTDEGRVYRSADRGQTWAVSALPVNVEGTGLAFSDVQHGLLSVLNEGSTAHALFRTSDGGQTWAQVPYSGPLHGLGLAALPGSGMYVSTGGDLGNGDQGSSYSNDQGRTWVAIESTINHLFPRFLSASIGWSGSFRVAGTRLAGNGVYNIASNIILGSRAETATRAGWQVAPNPAAGGRTTLQAPQAFGAAAQVRVRDAVGRVVQQHRWNGGAPLALDLSRQGAGLYVVEVAGPAGSTYQKVQVR</sequence>
<dbReference type="NCBIfam" id="TIGR04183">
    <property type="entry name" value="Por_Secre_tail"/>
    <property type="match status" value="1"/>
</dbReference>
<name>A0A328BE28_9BACT</name>
<dbReference type="Gene3D" id="2.130.10.10">
    <property type="entry name" value="YVTN repeat-like/Quinoprotein amine dehydrogenase"/>
    <property type="match status" value="2"/>
</dbReference>
<dbReference type="Proteomes" id="UP000248553">
    <property type="component" value="Unassembled WGS sequence"/>
</dbReference>
<dbReference type="AlphaFoldDB" id="A0A328BE28"/>
<dbReference type="GO" id="GO:0015979">
    <property type="term" value="P:photosynthesis"/>
    <property type="evidence" value="ECO:0007669"/>
    <property type="project" value="UniProtKB-KW"/>
</dbReference>
<evidence type="ECO:0000256" key="2">
    <source>
        <dbReference type="ARBA" id="ARBA00023276"/>
    </source>
</evidence>
<proteinExistence type="predicted"/>
<dbReference type="PANTHER" id="PTHR47199">
    <property type="entry name" value="PHOTOSYSTEM II STABILITY/ASSEMBLY FACTOR HCF136, CHLOROPLASTIC"/>
    <property type="match status" value="1"/>
</dbReference>
<dbReference type="Pfam" id="PF14870">
    <property type="entry name" value="PSII_BNR"/>
    <property type="match status" value="1"/>
</dbReference>
<dbReference type="EMBL" id="QHKM01000006">
    <property type="protein sequence ID" value="RAK64691.1"/>
    <property type="molecule type" value="Genomic_DNA"/>
</dbReference>
<dbReference type="PANTHER" id="PTHR47199:SF2">
    <property type="entry name" value="PHOTOSYSTEM II STABILITY_ASSEMBLY FACTOR HCF136, CHLOROPLASTIC"/>
    <property type="match status" value="1"/>
</dbReference>
<keyword evidence="2" id="KW-0604">Photosystem II</keyword>
<evidence type="ECO:0000313" key="4">
    <source>
        <dbReference type="EMBL" id="RAK64691.1"/>
    </source>
</evidence>
<evidence type="ECO:0000313" key="5">
    <source>
        <dbReference type="Proteomes" id="UP000248553"/>
    </source>
</evidence>
<comment type="caution">
    <text evidence="4">The sequence shown here is derived from an EMBL/GenBank/DDBJ whole genome shotgun (WGS) entry which is preliminary data.</text>
</comment>
<dbReference type="GO" id="GO:0009523">
    <property type="term" value="C:photosystem II"/>
    <property type="evidence" value="ECO:0007669"/>
    <property type="project" value="UniProtKB-KW"/>
</dbReference>
<evidence type="ECO:0000256" key="1">
    <source>
        <dbReference type="ARBA" id="ARBA00022531"/>
    </source>
</evidence>
<protein>
    <recommendedName>
        <fullName evidence="3">Photosynthesis system II assembly factor Ycf48/Hcf136-like domain-containing protein</fullName>
    </recommendedName>
</protein>
<gene>
    <name evidence="4" type="ORF">DLM85_18590</name>
</gene>
<dbReference type="InterPro" id="IPR028203">
    <property type="entry name" value="PSII_CF48-like_dom"/>
</dbReference>
<dbReference type="SUPFAM" id="SSF110296">
    <property type="entry name" value="Oligoxyloglucan reducing end-specific cellobiohydrolase"/>
    <property type="match status" value="1"/>
</dbReference>
<dbReference type="InterPro" id="IPR015943">
    <property type="entry name" value="WD40/YVTN_repeat-like_dom_sf"/>
</dbReference>